<proteinExistence type="predicted"/>
<protein>
    <submittedName>
        <fullName evidence="1">Uncharacterized protein</fullName>
    </submittedName>
</protein>
<dbReference type="Proteomes" id="UP000315995">
    <property type="component" value="Chromosome"/>
</dbReference>
<gene>
    <name evidence="1" type="ORF">FIV42_18645</name>
</gene>
<dbReference type="EMBL" id="CP041186">
    <property type="protein sequence ID" value="QDG52684.1"/>
    <property type="molecule type" value="Genomic_DNA"/>
</dbReference>
<keyword evidence="2" id="KW-1185">Reference proteome</keyword>
<organism evidence="1 2">
    <name type="scientific">Persicimonas caeni</name>
    <dbReference type="NCBI Taxonomy" id="2292766"/>
    <lineage>
        <taxon>Bacteria</taxon>
        <taxon>Deltaproteobacteria</taxon>
        <taxon>Bradymonadales</taxon>
        <taxon>Bradymonadaceae</taxon>
        <taxon>Persicimonas</taxon>
    </lineage>
</organism>
<evidence type="ECO:0000313" key="1">
    <source>
        <dbReference type="EMBL" id="QDG52684.1"/>
    </source>
</evidence>
<accession>A0A5B8YCJ9</accession>
<dbReference type="AlphaFoldDB" id="A0A4Y6PWH2"/>
<sequence length="241" mass="26612">MASGPDLKTPVSDLVLATREVAQWVGRNKAKFEGVVAADFGGADAGRAAAALLDGQEAEFQTERREDVAWTNEKNALVSRVGPLADVARSGVRLAYFEDENLDDVLKDFSTAHASDIRTLPRARRALQILEAGLTRHADELRGSMGHFDRVLEECKQLRERSIELSDAYGEETSETREAARERRTARVQCLEFIERVELAARMAQLDHPELLVELDAIYAEFLPQPEPSPAGGDQPEPTEA</sequence>
<dbReference type="RefSeq" id="WP_141199149.1">
    <property type="nucleotide sequence ID" value="NZ_CP041186.1"/>
</dbReference>
<name>A0A4Y6PWH2_PERCE</name>
<reference evidence="1 2" key="1">
    <citation type="submission" date="2019-06" db="EMBL/GenBank/DDBJ databases">
        <title>Persicimonas caeni gen. nov., sp. nov., a predatory bacterium isolated from solar saltern.</title>
        <authorList>
            <person name="Wang S."/>
        </authorList>
    </citation>
    <scope>NUCLEOTIDE SEQUENCE [LARGE SCALE GENOMIC DNA]</scope>
    <source>
        <strain evidence="1 2">YN101</strain>
    </source>
</reference>
<accession>A0A4Y6PWH2</accession>
<evidence type="ECO:0000313" key="2">
    <source>
        <dbReference type="Proteomes" id="UP000315995"/>
    </source>
</evidence>